<evidence type="ECO:0000313" key="1">
    <source>
        <dbReference type="EMBL" id="OHA23437.1"/>
    </source>
</evidence>
<gene>
    <name evidence="1" type="ORF">A3C72_03685</name>
</gene>
<dbReference type="EMBL" id="MHRK01000033">
    <property type="protein sequence ID" value="OHA23437.1"/>
    <property type="molecule type" value="Genomic_DNA"/>
</dbReference>
<dbReference type="InterPro" id="IPR022148">
    <property type="entry name" value="CopG_antitoxin"/>
</dbReference>
<reference evidence="1 2" key="1">
    <citation type="journal article" date="2016" name="Nat. Commun.">
        <title>Thousands of microbial genomes shed light on interconnected biogeochemical processes in an aquifer system.</title>
        <authorList>
            <person name="Anantharaman K."/>
            <person name="Brown C.T."/>
            <person name="Hug L.A."/>
            <person name="Sharon I."/>
            <person name="Castelle C.J."/>
            <person name="Probst A.J."/>
            <person name="Thomas B.C."/>
            <person name="Singh A."/>
            <person name="Wilkins M.J."/>
            <person name="Karaoz U."/>
            <person name="Brodie E.L."/>
            <person name="Williams K.H."/>
            <person name="Hubbard S.S."/>
            <person name="Banfield J.F."/>
        </authorList>
    </citation>
    <scope>NUCLEOTIDE SEQUENCE [LARGE SCALE GENOMIC DNA]</scope>
</reference>
<proteinExistence type="predicted"/>
<dbReference type="Proteomes" id="UP000177130">
    <property type="component" value="Unassembled WGS sequence"/>
</dbReference>
<organism evidence="1 2">
    <name type="scientific">Candidatus Taylorbacteria bacterium RIFCSPHIGHO2_02_FULL_43_32b</name>
    <dbReference type="NCBI Taxonomy" id="1802306"/>
    <lineage>
        <taxon>Bacteria</taxon>
        <taxon>Candidatus Tayloriibacteriota</taxon>
    </lineage>
</organism>
<accession>A0A1G2MHV9</accession>
<evidence type="ECO:0000313" key="2">
    <source>
        <dbReference type="Proteomes" id="UP000177130"/>
    </source>
</evidence>
<comment type="caution">
    <text evidence="1">The sequence shown here is derived from an EMBL/GenBank/DDBJ whole genome shotgun (WGS) entry which is preliminary data.</text>
</comment>
<name>A0A1G2MHV9_9BACT</name>
<dbReference type="STRING" id="1802306.A3C72_03685"/>
<sequence>MNKVKKINKPFKNEDQEREFWANFDLSQNFKPEDFKKVSFSNLKPSTRSISIRIPEHLLVRLKEKANKLNIPYQSLLKEYIATGVTKNT</sequence>
<dbReference type="Pfam" id="PF12441">
    <property type="entry name" value="CopG_antitoxin"/>
    <property type="match status" value="1"/>
</dbReference>
<protein>
    <submittedName>
        <fullName evidence="1">Uncharacterized protein</fullName>
    </submittedName>
</protein>
<dbReference type="AlphaFoldDB" id="A0A1G2MHV9"/>